<feature type="chain" id="PRO_5006052685" description="17 kDa surface antigen" evidence="3">
    <location>
        <begin position="31"/>
        <end position="130"/>
    </location>
</feature>
<evidence type="ECO:0000313" key="5">
    <source>
        <dbReference type="Proteomes" id="UP000056905"/>
    </source>
</evidence>
<feature type="region of interest" description="Disordered" evidence="1">
    <location>
        <begin position="27"/>
        <end position="46"/>
    </location>
</feature>
<protein>
    <recommendedName>
        <fullName evidence="6">17 kDa surface antigen</fullName>
    </recommendedName>
</protein>
<dbReference type="KEGG" id="chq:AQ619_13620"/>
<name>A0A0P0P214_9CAUL</name>
<keyword evidence="5" id="KW-1185">Reference proteome</keyword>
<evidence type="ECO:0000256" key="2">
    <source>
        <dbReference type="SAM" id="Phobius"/>
    </source>
</evidence>
<keyword evidence="2" id="KW-0812">Transmembrane</keyword>
<evidence type="ECO:0000313" key="4">
    <source>
        <dbReference type="EMBL" id="ALL14300.1"/>
    </source>
</evidence>
<feature type="transmembrane region" description="Helical" evidence="2">
    <location>
        <begin position="52"/>
        <end position="70"/>
    </location>
</feature>
<dbReference type="AlphaFoldDB" id="A0A0P0P214"/>
<dbReference type="RefSeq" id="WP_062148656.1">
    <property type="nucleotide sequence ID" value="NZ_CP013002.1"/>
</dbReference>
<sequence length="130" mass="14255">MARKFSTVLGQVAAGLAALSMVAAATTASADSRRYDRYDRHHGHKSSKKTEAALVAGVIGLAIGAAIASSQDDQVRYGRRSYGHGYGYAPPPPPPPRYYGDYDDGYRSDCWTSREYDRRSGVVYERTVCR</sequence>
<feature type="signal peptide" evidence="3">
    <location>
        <begin position="1"/>
        <end position="30"/>
    </location>
</feature>
<keyword evidence="2" id="KW-1133">Transmembrane helix</keyword>
<accession>A0A0P0P214</accession>
<dbReference type="EMBL" id="CP013002">
    <property type="protein sequence ID" value="ALL14300.1"/>
    <property type="molecule type" value="Genomic_DNA"/>
</dbReference>
<proteinExistence type="predicted"/>
<keyword evidence="2" id="KW-0472">Membrane</keyword>
<reference evidence="4 5" key="1">
    <citation type="submission" date="2015-10" db="EMBL/GenBank/DDBJ databases">
        <title>Conservation of the essential genome among Caulobacter and Brevundimonas species.</title>
        <authorList>
            <person name="Scott D."/>
            <person name="Ely B."/>
        </authorList>
    </citation>
    <scope>NUCLEOTIDE SEQUENCE [LARGE SCALE GENOMIC DNA]</scope>
    <source>
        <strain evidence="4 5">CB4</strain>
    </source>
</reference>
<evidence type="ECO:0000256" key="1">
    <source>
        <dbReference type="SAM" id="MobiDB-lite"/>
    </source>
</evidence>
<dbReference type="STRING" id="69395.AQ619_13620"/>
<gene>
    <name evidence="4" type="ORF">AQ619_13620</name>
</gene>
<evidence type="ECO:0000256" key="3">
    <source>
        <dbReference type="SAM" id="SignalP"/>
    </source>
</evidence>
<dbReference type="Proteomes" id="UP000056905">
    <property type="component" value="Chromosome"/>
</dbReference>
<evidence type="ECO:0008006" key="6">
    <source>
        <dbReference type="Google" id="ProtNLM"/>
    </source>
</evidence>
<organism evidence="4 5">
    <name type="scientific">Caulobacter henricii</name>
    <dbReference type="NCBI Taxonomy" id="69395"/>
    <lineage>
        <taxon>Bacteria</taxon>
        <taxon>Pseudomonadati</taxon>
        <taxon>Pseudomonadota</taxon>
        <taxon>Alphaproteobacteria</taxon>
        <taxon>Caulobacterales</taxon>
        <taxon>Caulobacteraceae</taxon>
        <taxon>Caulobacter</taxon>
    </lineage>
</organism>
<keyword evidence="3" id="KW-0732">Signal</keyword>